<dbReference type="SUPFAM" id="SSF48208">
    <property type="entry name" value="Six-hairpin glycosidases"/>
    <property type="match status" value="1"/>
</dbReference>
<dbReference type="OrthoDB" id="6503935at2759"/>
<dbReference type="AlphaFoldDB" id="A0A9P9AN93"/>
<evidence type="ECO:0000259" key="1">
    <source>
        <dbReference type="Pfam" id="PF17389"/>
    </source>
</evidence>
<keyword evidence="2" id="KW-0378">Hydrolase</keyword>
<dbReference type="Gene3D" id="1.50.10.10">
    <property type="match status" value="1"/>
</dbReference>
<proteinExistence type="predicted"/>
<accession>A0A9P9AN93</accession>
<dbReference type="GO" id="GO:0005975">
    <property type="term" value="P:carbohydrate metabolic process"/>
    <property type="evidence" value="ECO:0007669"/>
    <property type="project" value="InterPro"/>
</dbReference>
<dbReference type="GO" id="GO:0016798">
    <property type="term" value="F:hydrolase activity, acting on glycosyl bonds"/>
    <property type="evidence" value="ECO:0007669"/>
    <property type="project" value="UniProtKB-KW"/>
</dbReference>
<evidence type="ECO:0000313" key="3">
    <source>
        <dbReference type="Proteomes" id="UP000777438"/>
    </source>
</evidence>
<gene>
    <name evidence="2" type="ORF">B0T10DRAFT_78399</name>
</gene>
<keyword evidence="2" id="KW-0326">Glycosidase</keyword>
<dbReference type="Pfam" id="PF17389">
    <property type="entry name" value="Bac_rhamnosid6H"/>
    <property type="match status" value="1"/>
</dbReference>
<dbReference type="Proteomes" id="UP000777438">
    <property type="component" value="Unassembled WGS sequence"/>
</dbReference>
<feature type="domain" description="Alpha-L-rhamnosidase six-hairpin glycosidase" evidence="1">
    <location>
        <begin position="392"/>
        <end position="605"/>
    </location>
</feature>
<dbReference type="EMBL" id="JAGPYM010000016">
    <property type="protein sequence ID" value="KAH6886210.1"/>
    <property type="molecule type" value="Genomic_DNA"/>
</dbReference>
<organism evidence="2 3">
    <name type="scientific">Thelonectria olida</name>
    <dbReference type="NCBI Taxonomy" id="1576542"/>
    <lineage>
        <taxon>Eukaryota</taxon>
        <taxon>Fungi</taxon>
        <taxon>Dikarya</taxon>
        <taxon>Ascomycota</taxon>
        <taxon>Pezizomycotina</taxon>
        <taxon>Sordariomycetes</taxon>
        <taxon>Hypocreomycetidae</taxon>
        <taxon>Hypocreales</taxon>
        <taxon>Nectriaceae</taxon>
        <taxon>Thelonectria</taxon>
    </lineage>
</organism>
<dbReference type="PANTHER" id="PTHR34987">
    <property type="entry name" value="C, PUTATIVE (AFU_ORTHOLOGUE AFUA_3G02880)-RELATED"/>
    <property type="match status" value="1"/>
</dbReference>
<name>A0A9P9AN93_9HYPO</name>
<dbReference type="InterPro" id="IPR008928">
    <property type="entry name" value="6-hairpin_glycosidase_sf"/>
</dbReference>
<keyword evidence="3" id="KW-1185">Reference proteome</keyword>
<dbReference type="Gene3D" id="2.60.120.260">
    <property type="entry name" value="Galactose-binding domain-like"/>
    <property type="match status" value="1"/>
</dbReference>
<dbReference type="Gene3D" id="2.60.420.10">
    <property type="entry name" value="Maltose phosphorylase, domain 3"/>
    <property type="match status" value="1"/>
</dbReference>
<sequence length="830" mass="94966">MASVFEDSWIWHPDWVEKPTSSSAGAFVHFRKSFDLEHVPSGPVKIAITADTRFKLHVNKRIIHAGPVKGDQQAWFYDVVDIQPHLRIGRNNIAVHVLRFYYGSQLAPSFPRTSYPGLYIKHESLDGNQEHQVVNIQTDDTWETAIDPCRVLPVGSNLDYFLHTFEQVDQRESHKLSWVTAKPYRFMTSFGLATPWNLHPRMIPFPRLQPTHLGAIHNLKSCQSRETWKLLLDREGQHSGILLPKGTTHHVELGVDYHTTAYVEFRFARPSTGGSILNVTWSEGYEEQPIKLPFARMKGDRTDTTKFIVGPKDQYIFGGNQLEEALLGHHEAEREDEVFAPFHFRTFRYFAMDIQVAEDSDLVLKSIDITKTNYPLHVSAAFPHVETTAGDSAWFHRLWEVSVRTLENCMHDCYEDCPFFEQLQYAMDTRSSALFTYFISRDDRLARQAMMQLHNSFQPAIGLTASRAPAHHLQIISHFSLFWACMVTDHYEHFADATFVTQFLPVIDAVLETFRRRLDRETGLIRISQVAGDWAFVDWSEAYQPMGTPPAAKATGFMTYTSQLYAYTLQRLSSLESCLGMRSRANEHTRQADSIVQAVRAHCFDGAYFTDGLAKLAEPDHYSEHSQVWAVLCGAITGKEAVNLLKRSLTPSCADRKLTKVSIAMAFYSLRALSAVGDEVYEAHFDDFWEPWRKQLALHLTTWVEDDISQRSDCHAWGSLPLYEYAAEVAGLKPLMSGGERTLTFKPRVRLFKTFDAKVPVAGSAEKPVIARVRWQTDEEAVVNLGLAWEDQEDIMRESNLPLVRVILPDREEEIVKVCEERRWQVKLGK</sequence>
<protein>
    <submittedName>
        <fullName evidence="2">Six-hairpin glycosidase-like protein</fullName>
    </submittedName>
</protein>
<reference evidence="2 3" key="1">
    <citation type="journal article" date="2021" name="Nat. Commun.">
        <title>Genetic determinants of endophytism in the Arabidopsis root mycobiome.</title>
        <authorList>
            <person name="Mesny F."/>
            <person name="Miyauchi S."/>
            <person name="Thiergart T."/>
            <person name="Pickel B."/>
            <person name="Atanasova L."/>
            <person name="Karlsson M."/>
            <person name="Huettel B."/>
            <person name="Barry K.W."/>
            <person name="Haridas S."/>
            <person name="Chen C."/>
            <person name="Bauer D."/>
            <person name="Andreopoulos W."/>
            <person name="Pangilinan J."/>
            <person name="LaButti K."/>
            <person name="Riley R."/>
            <person name="Lipzen A."/>
            <person name="Clum A."/>
            <person name="Drula E."/>
            <person name="Henrissat B."/>
            <person name="Kohler A."/>
            <person name="Grigoriev I.V."/>
            <person name="Martin F.M."/>
            <person name="Hacquard S."/>
        </authorList>
    </citation>
    <scope>NUCLEOTIDE SEQUENCE [LARGE SCALE GENOMIC DNA]</scope>
    <source>
        <strain evidence="2 3">MPI-CAGE-CH-0241</strain>
    </source>
</reference>
<comment type="caution">
    <text evidence="2">The sequence shown here is derived from an EMBL/GenBank/DDBJ whole genome shotgun (WGS) entry which is preliminary data.</text>
</comment>
<dbReference type="InterPro" id="IPR012341">
    <property type="entry name" value="6hp_glycosidase-like_sf"/>
</dbReference>
<dbReference type="PANTHER" id="PTHR34987:SF2">
    <property type="entry name" value="B, PUTATIVE (AFU_ORTHOLOGUE AFUA_7G05040)-RELATED"/>
    <property type="match status" value="1"/>
</dbReference>
<dbReference type="InterPro" id="IPR035396">
    <property type="entry name" value="Bac_rhamnosid6H"/>
</dbReference>
<evidence type="ECO:0000313" key="2">
    <source>
        <dbReference type="EMBL" id="KAH6886210.1"/>
    </source>
</evidence>